<dbReference type="EMBL" id="WUUU01000278">
    <property type="protein sequence ID" value="MXR22433.1"/>
    <property type="molecule type" value="Genomic_DNA"/>
</dbReference>
<sequence>LVLRVVPTTAGGIAGVLTAADLTMTMLLGALALWVVVPVAGAVLALNRRSV</sequence>
<name>A0A6B0SS80_9EURY</name>
<reference evidence="2 3" key="1">
    <citation type="submission" date="2019-12" db="EMBL/GenBank/DDBJ databases">
        <title>Isolation and characterization of three novel carbon monoxide-oxidizing members of Halobacteria from salione crusts and soils.</title>
        <authorList>
            <person name="Myers M.R."/>
            <person name="King G.M."/>
        </authorList>
    </citation>
    <scope>NUCLEOTIDE SEQUENCE [LARGE SCALE GENOMIC DNA]</scope>
    <source>
        <strain evidence="2 3">PCN9</strain>
    </source>
</reference>
<accession>A0A6B0SS80</accession>
<feature type="transmembrane region" description="Helical" evidence="1">
    <location>
        <begin position="26"/>
        <end position="46"/>
    </location>
</feature>
<evidence type="ECO:0000313" key="2">
    <source>
        <dbReference type="EMBL" id="MXR22433.1"/>
    </source>
</evidence>
<comment type="caution">
    <text evidence="2">The sequence shown here is derived from an EMBL/GenBank/DDBJ whole genome shotgun (WGS) entry which is preliminary data.</text>
</comment>
<dbReference type="Proteomes" id="UP000471521">
    <property type="component" value="Unassembled WGS sequence"/>
</dbReference>
<evidence type="ECO:0000313" key="3">
    <source>
        <dbReference type="Proteomes" id="UP000471521"/>
    </source>
</evidence>
<gene>
    <name evidence="2" type="ORF">GRX66_18270</name>
</gene>
<keyword evidence="1" id="KW-0472">Membrane</keyword>
<protein>
    <submittedName>
        <fullName evidence="2">ABC transporter permease</fullName>
    </submittedName>
</protein>
<dbReference type="AlphaFoldDB" id="A0A6B0SS80"/>
<keyword evidence="1" id="KW-1133">Transmembrane helix</keyword>
<keyword evidence="3" id="KW-1185">Reference proteome</keyword>
<proteinExistence type="predicted"/>
<feature type="non-terminal residue" evidence="2">
    <location>
        <position position="1"/>
    </location>
</feature>
<evidence type="ECO:0000256" key="1">
    <source>
        <dbReference type="SAM" id="Phobius"/>
    </source>
</evidence>
<organism evidence="2 3">
    <name type="scientific">Halobacterium bonnevillei</name>
    <dbReference type="NCBI Taxonomy" id="2692200"/>
    <lineage>
        <taxon>Archaea</taxon>
        <taxon>Methanobacteriati</taxon>
        <taxon>Methanobacteriota</taxon>
        <taxon>Stenosarchaea group</taxon>
        <taxon>Halobacteria</taxon>
        <taxon>Halobacteriales</taxon>
        <taxon>Halobacteriaceae</taxon>
        <taxon>Halobacterium</taxon>
    </lineage>
</organism>
<keyword evidence="1" id="KW-0812">Transmembrane</keyword>